<dbReference type="SMART" id="SM00358">
    <property type="entry name" value="DSRM"/>
    <property type="match status" value="1"/>
</dbReference>
<organism evidence="3 4">
    <name type="scientific">Coprinopsis marcescibilis</name>
    <name type="common">Agaric fungus</name>
    <name type="synonym">Psathyrella marcescibilis</name>
    <dbReference type="NCBI Taxonomy" id="230819"/>
    <lineage>
        <taxon>Eukaryota</taxon>
        <taxon>Fungi</taxon>
        <taxon>Dikarya</taxon>
        <taxon>Basidiomycota</taxon>
        <taxon>Agaricomycotina</taxon>
        <taxon>Agaricomycetes</taxon>
        <taxon>Agaricomycetidae</taxon>
        <taxon>Agaricales</taxon>
        <taxon>Agaricineae</taxon>
        <taxon>Psathyrellaceae</taxon>
        <taxon>Coprinopsis</taxon>
    </lineage>
</organism>
<dbReference type="SUPFAM" id="SSF54768">
    <property type="entry name" value="dsRNA-binding domain-like"/>
    <property type="match status" value="1"/>
</dbReference>
<keyword evidence="4" id="KW-1185">Reference proteome</keyword>
<dbReference type="OrthoDB" id="3246846at2759"/>
<feature type="domain" description="DRBM" evidence="2">
    <location>
        <begin position="4"/>
        <end position="73"/>
    </location>
</feature>
<dbReference type="EMBL" id="ML210172">
    <property type="protein sequence ID" value="TFK26726.1"/>
    <property type="molecule type" value="Genomic_DNA"/>
</dbReference>
<dbReference type="Gene3D" id="3.30.160.20">
    <property type="match status" value="1"/>
</dbReference>
<name>A0A5C3L3I8_COPMA</name>
<evidence type="ECO:0000313" key="4">
    <source>
        <dbReference type="Proteomes" id="UP000307440"/>
    </source>
</evidence>
<evidence type="ECO:0000259" key="2">
    <source>
        <dbReference type="PROSITE" id="PS50137"/>
    </source>
</evidence>
<dbReference type="Pfam" id="PF00035">
    <property type="entry name" value="dsrm"/>
    <property type="match status" value="1"/>
</dbReference>
<dbReference type="Proteomes" id="UP000307440">
    <property type="component" value="Unassembled WGS sequence"/>
</dbReference>
<dbReference type="InterPro" id="IPR014720">
    <property type="entry name" value="dsRBD_dom"/>
</dbReference>
<dbReference type="GO" id="GO:0003723">
    <property type="term" value="F:RNA binding"/>
    <property type="evidence" value="ECO:0007669"/>
    <property type="project" value="UniProtKB-UniRule"/>
</dbReference>
<protein>
    <recommendedName>
        <fullName evidence="2">DRBM domain-containing protein</fullName>
    </recommendedName>
</protein>
<accession>A0A5C3L3I8</accession>
<dbReference type="AlphaFoldDB" id="A0A5C3L3I8"/>
<evidence type="ECO:0000256" key="1">
    <source>
        <dbReference type="PROSITE-ProRule" id="PRU00266"/>
    </source>
</evidence>
<gene>
    <name evidence="3" type="ORF">FA15DRAFT_667216</name>
</gene>
<keyword evidence="1" id="KW-0694">RNA-binding</keyword>
<dbReference type="PROSITE" id="PS50137">
    <property type="entry name" value="DS_RBD"/>
    <property type="match status" value="1"/>
</dbReference>
<sequence>MPEIPVTALHNYMQNRGMLHLLSYADIPSGPCDQQVWTIQCKINGAVMGVGTGRDKQQARRLAAQQALQVIRSESH</sequence>
<reference evidence="3 4" key="1">
    <citation type="journal article" date="2019" name="Nat. Ecol. Evol.">
        <title>Megaphylogeny resolves global patterns of mushroom evolution.</title>
        <authorList>
            <person name="Varga T."/>
            <person name="Krizsan K."/>
            <person name="Foldi C."/>
            <person name="Dima B."/>
            <person name="Sanchez-Garcia M."/>
            <person name="Sanchez-Ramirez S."/>
            <person name="Szollosi G.J."/>
            <person name="Szarkandi J.G."/>
            <person name="Papp V."/>
            <person name="Albert L."/>
            <person name="Andreopoulos W."/>
            <person name="Angelini C."/>
            <person name="Antonin V."/>
            <person name="Barry K.W."/>
            <person name="Bougher N.L."/>
            <person name="Buchanan P."/>
            <person name="Buyck B."/>
            <person name="Bense V."/>
            <person name="Catcheside P."/>
            <person name="Chovatia M."/>
            <person name="Cooper J."/>
            <person name="Damon W."/>
            <person name="Desjardin D."/>
            <person name="Finy P."/>
            <person name="Geml J."/>
            <person name="Haridas S."/>
            <person name="Hughes K."/>
            <person name="Justo A."/>
            <person name="Karasinski D."/>
            <person name="Kautmanova I."/>
            <person name="Kiss B."/>
            <person name="Kocsube S."/>
            <person name="Kotiranta H."/>
            <person name="LaButti K.M."/>
            <person name="Lechner B.E."/>
            <person name="Liimatainen K."/>
            <person name="Lipzen A."/>
            <person name="Lukacs Z."/>
            <person name="Mihaltcheva S."/>
            <person name="Morgado L.N."/>
            <person name="Niskanen T."/>
            <person name="Noordeloos M.E."/>
            <person name="Ohm R.A."/>
            <person name="Ortiz-Santana B."/>
            <person name="Ovrebo C."/>
            <person name="Racz N."/>
            <person name="Riley R."/>
            <person name="Savchenko A."/>
            <person name="Shiryaev A."/>
            <person name="Soop K."/>
            <person name="Spirin V."/>
            <person name="Szebenyi C."/>
            <person name="Tomsovsky M."/>
            <person name="Tulloss R.E."/>
            <person name="Uehling J."/>
            <person name="Grigoriev I.V."/>
            <person name="Vagvolgyi C."/>
            <person name="Papp T."/>
            <person name="Martin F.M."/>
            <person name="Miettinen O."/>
            <person name="Hibbett D.S."/>
            <person name="Nagy L.G."/>
        </authorList>
    </citation>
    <scope>NUCLEOTIDE SEQUENCE [LARGE SCALE GENOMIC DNA]</scope>
    <source>
        <strain evidence="3 4">CBS 121175</strain>
    </source>
</reference>
<evidence type="ECO:0000313" key="3">
    <source>
        <dbReference type="EMBL" id="TFK26726.1"/>
    </source>
</evidence>
<proteinExistence type="predicted"/>